<dbReference type="STRING" id="754436.JCM19237_322"/>
<evidence type="ECO:0000313" key="2">
    <source>
        <dbReference type="Proteomes" id="UP000029227"/>
    </source>
</evidence>
<gene>
    <name evidence="1" type="ORF">JCM19237_322</name>
</gene>
<dbReference type="AlphaFoldDB" id="A0A090RKC9"/>
<evidence type="ECO:0000313" key="1">
    <source>
        <dbReference type="EMBL" id="GAL07942.1"/>
    </source>
</evidence>
<reference evidence="1 2" key="1">
    <citation type="journal article" date="2014" name="Genome Announc.">
        <title>Draft Genome Sequences of Two Vibrionaceae Species, Vibrio ponticus C121 and Photobacterium aphoticum C119, Isolated as Coral Reef Microbiota.</title>
        <authorList>
            <person name="Al-saari N."/>
            <person name="Meirelles P.M."/>
            <person name="Mino S."/>
            <person name="Suda W."/>
            <person name="Oshima K."/>
            <person name="Hattori M."/>
            <person name="Ohkuma M."/>
            <person name="Thompson F.L."/>
            <person name="Gomez-Gil B."/>
            <person name="Sawabe T."/>
            <person name="Sawabe T."/>
        </authorList>
    </citation>
    <scope>NUCLEOTIDE SEQUENCE [LARGE SCALE GENOMIC DNA]</scope>
    <source>
        <strain evidence="1 2">JCM 19237</strain>
    </source>
</reference>
<dbReference type="Proteomes" id="UP000029227">
    <property type="component" value="Unassembled WGS sequence"/>
</dbReference>
<dbReference type="EMBL" id="BBMN01000020">
    <property type="protein sequence ID" value="GAL07942.1"/>
    <property type="molecule type" value="Genomic_DNA"/>
</dbReference>
<sequence length="524" mass="56419">MEIPYTLTNVAETVVAPINADATLSTGGAGNALIFAGVVISQKGKPFEPIHISKDNYSALLGKPYHPSKGQIAEPMRHVAEAVPGGTGIVVRVVPDTAKFPLIRIKSGEGNVFTAEADALPYSTALTLDEGANEVMAIYVDDGAIAANRAVEIAVADAEMFGANMLQLVVTETDSAGNDAQIEKFIVSMDPEATDDMGMPAYIETVLESQSKTIRALVSPTCPHTLGAIAKTTFVGGTEGDLSTLTTENYAKAIAVLNASVIGYTNVLGLGCYDVPTIKALIDICNRRRIGGFFDVDPRLSYAAACTAKNDMAIADHRACFYHMPFDCIDPTYRCRAVWGLSGVAFRAKAAGVALTAPYGGYHYTPAGETRAIISRTGLRQLRTAGVPDYQQMYRSRINKLASNRAGFLFIDDSLTACPKENYLRFEQIVSVADSISREFVQLSNALKHEPDGVTYEGLVKGMTTILDGYVSMNALVPPTDPTDGKEPYKLIVEKMDKDAWRIRWAISVTGSGRRFFGEPILLK</sequence>
<name>A0A090RKC9_9GAMM</name>
<dbReference type="eggNOG" id="ENOG5031PBK">
    <property type="taxonomic scope" value="Bacteria"/>
</dbReference>
<proteinExistence type="predicted"/>
<comment type="caution">
    <text evidence="1">The sequence shown here is derived from an EMBL/GenBank/DDBJ whole genome shotgun (WGS) entry which is preliminary data.</text>
</comment>
<protein>
    <submittedName>
        <fullName evidence="1">Sheath structural protein</fullName>
    </submittedName>
</protein>
<accession>A0A090RKC9</accession>
<organism evidence="1 2">
    <name type="scientific">Photobacterium aphoticum</name>
    <dbReference type="NCBI Taxonomy" id="754436"/>
    <lineage>
        <taxon>Bacteria</taxon>
        <taxon>Pseudomonadati</taxon>
        <taxon>Pseudomonadota</taxon>
        <taxon>Gammaproteobacteria</taxon>
        <taxon>Vibrionales</taxon>
        <taxon>Vibrionaceae</taxon>
        <taxon>Photobacterium</taxon>
    </lineage>
</organism>